<dbReference type="RefSeq" id="WP_110187110.1">
    <property type="nucleotide sequence ID" value="NZ_CP177354.1"/>
</dbReference>
<dbReference type="EMBL" id="LAPT01000041">
    <property type="protein sequence ID" value="PXF31435.1"/>
    <property type="molecule type" value="Genomic_DNA"/>
</dbReference>
<accession>A0ABX5LXN5</accession>
<reference evidence="1 2" key="1">
    <citation type="submission" date="2015-03" db="EMBL/GenBank/DDBJ databases">
        <authorList>
            <person name="Krishnan R."/>
            <person name="Midha S."/>
            <person name="Patil P.B."/>
            <person name="Rameshkumar N."/>
        </authorList>
    </citation>
    <scope>NUCLEOTIDE SEQUENCE [LARGE SCALE GENOMIC DNA]</scope>
    <source>
        <strain evidence="1 2">L1E11</strain>
    </source>
</reference>
<dbReference type="Pfam" id="PF14103">
    <property type="entry name" value="DUF4276"/>
    <property type="match status" value="1"/>
</dbReference>
<name>A0ABX5LXN5_9GAMM</name>
<dbReference type="InterPro" id="IPR025455">
    <property type="entry name" value="DUF4276"/>
</dbReference>
<organism evidence="1 2">
    <name type="scientific">Pokkaliibacter plantistimulans</name>
    <dbReference type="NCBI Taxonomy" id="1635171"/>
    <lineage>
        <taxon>Bacteria</taxon>
        <taxon>Pseudomonadati</taxon>
        <taxon>Pseudomonadota</taxon>
        <taxon>Gammaproteobacteria</taxon>
        <taxon>Oceanospirillales</taxon>
        <taxon>Balneatrichaceae</taxon>
        <taxon>Pokkaliibacter</taxon>
    </lineage>
</organism>
<keyword evidence="2" id="KW-1185">Reference proteome</keyword>
<comment type="caution">
    <text evidence="1">The sequence shown here is derived from an EMBL/GenBank/DDBJ whole genome shotgun (WGS) entry which is preliminary data.</text>
</comment>
<sequence>MSKRDKPSLKLFVEGGGDSTQLKTECREGFTNFITKAGIRKRPRIVACGSRNNAYNDYCTAVKNGEPAMLLVDSETAVDASCVQGEPATWTPWTHLHQRDQWGKPAGAQDVHCHLMVECMEAWLIADQDVLQDFFGQQFQTNALPVIPPSVETRQKTAIYNALKQATRNTQKGEYGKGSHSFKLLGLINPEKVITMSPWAKRFVDQLKHEMQ</sequence>
<protein>
    <recommendedName>
        <fullName evidence="3">DUF4276 family protein</fullName>
    </recommendedName>
</protein>
<proteinExistence type="predicted"/>
<evidence type="ECO:0008006" key="3">
    <source>
        <dbReference type="Google" id="ProtNLM"/>
    </source>
</evidence>
<evidence type="ECO:0000313" key="1">
    <source>
        <dbReference type="EMBL" id="PXF31435.1"/>
    </source>
</evidence>
<dbReference type="Proteomes" id="UP000248090">
    <property type="component" value="Unassembled WGS sequence"/>
</dbReference>
<gene>
    <name evidence="1" type="ORF">WH50_09560</name>
</gene>
<evidence type="ECO:0000313" key="2">
    <source>
        <dbReference type="Proteomes" id="UP000248090"/>
    </source>
</evidence>